<protein>
    <submittedName>
        <fullName evidence="2">Uncharacterized protein</fullName>
    </submittedName>
</protein>
<dbReference type="EMBL" id="JBHSMR010000014">
    <property type="protein sequence ID" value="MFC5480672.1"/>
    <property type="molecule type" value="Genomic_DNA"/>
</dbReference>
<name>A0ABW0MTT3_9BURK</name>
<proteinExistence type="predicted"/>
<keyword evidence="1" id="KW-0732">Signal</keyword>
<sequence length="94" mass="9460">MNTARFLSVFSMTLIAAVLTACGGGASESALPSAQSASLQSAAVTRVVDLSVDPASVGQTPAPDCAAEHCQGLRIIDGNAEAVRIDAMRRAGQG</sequence>
<dbReference type="PROSITE" id="PS51257">
    <property type="entry name" value="PROKAR_LIPOPROTEIN"/>
    <property type="match status" value="1"/>
</dbReference>
<evidence type="ECO:0000256" key="1">
    <source>
        <dbReference type="SAM" id="SignalP"/>
    </source>
</evidence>
<evidence type="ECO:0000313" key="2">
    <source>
        <dbReference type="EMBL" id="MFC5480672.1"/>
    </source>
</evidence>
<gene>
    <name evidence="2" type="ORF">ACFPQ5_20920</name>
</gene>
<feature type="signal peptide" evidence="1">
    <location>
        <begin position="1"/>
        <end position="16"/>
    </location>
</feature>
<accession>A0ABW0MTT3</accession>
<feature type="chain" id="PRO_5047264798" evidence="1">
    <location>
        <begin position="17"/>
        <end position="94"/>
    </location>
</feature>
<organism evidence="2 3">
    <name type="scientific">Massilia suwonensis</name>
    <dbReference type="NCBI Taxonomy" id="648895"/>
    <lineage>
        <taxon>Bacteria</taxon>
        <taxon>Pseudomonadati</taxon>
        <taxon>Pseudomonadota</taxon>
        <taxon>Betaproteobacteria</taxon>
        <taxon>Burkholderiales</taxon>
        <taxon>Oxalobacteraceae</taxon>
        <taxon>Telluria group</taxon>
        <taxon>Massilia</taxon>
    </lineage>
</organism>
<dbReference type="Proteomes" id="UP001596101">
    <property type="component" value="Unassembled WGS sequence"/>
</dbReference>
<evidence type="ECO:0000313" key="3">
    <source>
        <dbReference type="Proteomes" id="UP001596101"/>
    </source>
</evidence>
<keyword evidence="3" id="KW-1185">Reference proteome</keyword>
<comment type="caution">
    <text evidence="2">The sequence shown here is derived from an EMBL/GenBank/DDBJ whole genome shotgun (WGS) entry which is preliminary data.</text>
</comment>
<dbReference type="RefSeq" id="WP_379760420.1">
    <property type="nucleotide sequence ID" value="NZ_JBHSMR010000014.1"/>
</dbReference>
<reference evidence="3" key="1">
    <citation type="journal article" date="2019" name="Int. J. Syst. Evol. Microbiol.">
        <title>The Global Catalogue of Microorganisms (GCM) 10K type strain sequencing project: providing services to taxonomists for standard genome sequencing and annotation.</title>
        <authorList>
            <consortium name="The Broad Institute Genomics Platform"/>
            <consortium name="The Broad Institute Genome Sequencing Center for Infectious Disease"/>
            <person name="Wu L."/>
            <person name="Ma J."/>
        </authorList>
    </citation>
    <scope>NUCLEOTIDE SEQUENCE [LARGE SCALE GENOMIC DNA]</scope>
    <source>
        <strain evidence="3">CCUG 43111</strain>
    </source>
</reference>